<gene>
    <name evidence="1" type="ORF">AMATHDRAFT_8829</name>
</gene>
<protein>
    <submittedName>
        <fullName evidence="1">Uncharacterized protein</fullName>
    </submittedName>
</protein>
<reference evidence="1 2" key="1">
    <citation type="submission" date="2014-02" db="EMBL/GenBank/DDBJ databases">
        <title>Transposable element dynamics among asymbiotic and ectomycorrhizal Amanita fungi.</title>
        <authorList>
            <consortium name="DOE Joint Genome Institute"/>
            <person name="Hess J."/>
            <person name="Skrede I."/>
            <person name="Wolfe B."/>
            <person name="LaButti K."/>
            <person name="Ohm R.A."/>
            <person name="Grigoriev I.V."/>
            <person name="Pringle A."/>
        </authorList>
    </citation>
    <scope>NUCLEOTIDE SEQUENCE [LARGE SCALE GENOMIC DNA]</scope>
    <source>
        <strain evidence="1 2">SKay4041</strain>
    </source>
</reference>
<name>A0A2A9ND79_9AGAR</name>
<evidence type="ECO:0000313" key="1">
    <source>
        <dbReference type="EMBL" id="PFH45672.1"/>
    </source>
</evidence>
<keyword evidence="2" id="KW-1185">Reference proteome</keyword>
<dbReference type="AlphaFoldDB" id="A0A2A9ND79"/>
<organism evidence="1 2">
    <name type="scientific">Amanita thiersii Skay4041</name>
    <dbReference type="NCBI Taxonomy" id="703135"/>
    <lineage>
        <taxon>Eukaryota</taxon>
        <taxon>Fungi</taxon>
        <taxon>Dikarya</taxon>
        <taxon>Basidiomycota</taxon>
        <taxon>Agaricomycotina</taxon>
        <taxon>Agaricomycetes</taxon>
        <taxon>Agaricomycetidae</taxon>
        <taxon>Agaricales</taxon>
        <taxon>Pluteineae</taxon>
        <taxon>Amanitaceae</taxon>
        <taxon>Amanita</taxon>
    </lineage>
</organism>
<dbReference type="Proteomes" id="UP000242287">
    <property type="component" value="Unassembled WGS sequence"/>
</dbReference>
<evidence type="ECO:0000313" key="2">
    <source>
        <dbReference type="Proteomes" id="UP000242287"/>
    </source>
</evidence>
<accession>A0A2A9ND79</accession>
<proteinExistence type="predicted"/>
<dbReference type="EMBL" id="KZ302314">
    <property type="protein sequence ID" value="PFH45672.1"/>
    <property type="molecule type" value="Genomic_DNA"/>
</dbReference>
<sequence length="204" mass="22515">MIAIAAPTPVYAFNPIAEAMQAWLENEDEYAQYEVVKAHAQSAGKTSTKVHQPYRVATPSTLFPKFDSYRDTTCYPALAAPKAPMVKQEVHAKSKEEIFVTSHDKAQRDVFSANGGSRFFECLDREDLSCYRLDESCFAPVASPASSWSGSTESSDSSEYGYIKASSDVKTGRREGRFKRFVKTVCSATRKVGKGQSRLVRGGL</sequence>